<reference evidence="5" key="1">
    <citation type="submission" date="2018-05" db="EMBL/GenBank/DDBJ databases">
        <authorList>
            <person name="Lanie J.A."/>
            <person name="Ng W.-L."/>
            <person name="Kazmierczak K.M."/>
            <person name="Andrzejewski T.M."/>
            <person name="Davidsen T.M."/>
            <person name="Wayne K.J."/>
            <person name="Tettelin H."/>
            <person name="Glass J.I."/>
            <person name="Rusch D."/>
            <person name="Podicherti R."/>
            <person name="Tsui H.-C.T."/>
            <person name="Winkler M.E."/>
        </authorList>
    </citation>
    <scope>NUCLEOTIDE SEQUENCE</scope>
</reference>
<gene>
    <name evidence="5" type="ORF">METZ01_LOCUS335123</name>
</gene>
<feature type="domain" description="Glycosyltransferase family 28 N-terminal" evidence="4">
    <location>
        <begin position="1"/>
        <end position="135"/>
    </location>
</feature>
<keyword evidence="2" id="KW-0808">Transferase</keyword>
<name>A0A382Q9M1_9ZZZZ</name>
<keyword evidence="1" id="KW-0328">Glycosyltransferase</keyword>
<proteinExistence type="predicted"/>
<keyword evidence="3" id="KW-0812">Transmembrane</keyword>
<dbReference type="PANTHER" id="PTHR21015">
    <property type="entry name" value="UDP-N-ACETYLGLUCOSAMINE--N-ACETYLMURAMYL-(PENTAPEPTIDE) PYROPHOSPHORYL-UNDECAPRENOL N-ACETYLGLUCOSAMINE TRANSFERASE 1"/>
    <property type="match status" value="1"/>
</dbReference>
<dbReference type="EMBL" id="UINC01112966">
    <property type="protein sequence ID" value="SVC82269.1"/>
    <property type="molecule type" value="Genomic_DNA"/>
</dbReference>
<dbReference type="Gene3D" id="3.40.50.2000">
    <property type="entry name" value="Glycogen Phosphorylase B"/>
    <property type="match status" value="2"/>
</dbReference>
<evidence type="ECO:0000256" key="3">
    <source>
        <dbReference type="SAM" id="Phobius"/>
    </source>
</evidence>
<keyword evidence="3" id="KW-0472">Membrane</keyword>
<dbReference type="GO" id="GO:0005975">
    <property type="term" value="P:carbohydrate metabolic process"/>
    <property type="evidence" value="ECO:0007669"/>
    <property type="project" value="InterPro"/>
</dbReference>
<keyword evidence="3" id="KW-1133">Transmembrane helix</keyword>
<dbReference type="SUPFAM" id="SSF53756">
    <property type="entry name" value="UDP-Glycosyltransferase/glycogen phosphorylase"/>
    <property type="match status" value="1"/>
</dbReference>
<dbReference type="AlphaFoldDB" id="A0A382Q9M1"/>
<organism evidence="5">
    <name type="scientific">marine metagenome</name>
    <dbReference type="NCBI Taxonomy" id="408172"/>
    <lineage>
        <taxon>unclassified sequences</taxon>
        <taxon>metagenomes</taxon>
        <taxon>ecological metagenomes</taxon>
    </lineage>
</organism>
<dbReference type="Pfam" id="PF03033">
    <property type="entry name" value="Glyco_transf_28"/>
    <property type="match status" value="1"/>
</dbReference>
<dbReference type="CDD" id="cd03785">
    <property type="entry name" value="GT28_MurG"/>
    <property type="match status" value="1"/>
</dbReference>
<feature type="transmembrane region" description="Helical" evidence="3">
    <location>
        <begin position="63"/>
        <end position="82"/>
    </location>
</feature>
<protein>
    <recommendedName>
        <fullName evidence="4">Glycosyltransferase family 28 N-terminal domain-containing protein</fullName>
    </recommendedName>
</protein>
<dbReference type="PANTHER" id="PTHR21015:SF22">
    <property type="entry name" value="GLYCOSYLTRANSFERASE"/>
    <property type="match status" value="1"/>
</dbReference>
<evidence type="ECO:0000256" key="1">
    <source>
        <dbReference type="ARBA" id="ARBA00022676"/>
    </source>
</evidence>
<evidence type="ECO:0000259" key="4">
    <source>
        <dbReference type="Pfam" id="PF03033"/>
    </source>
</evidence>
<sequence length="220" mass="24446">MAGGTGGHVYPALAVAENLKLKGFKLFWLGTHYGLEKNIVPKHGYPLLKISVVGIRGKGYRRLLLAPFLLIVALFQALVIMIKIRPVVVLGMGGFTSGPGGIAAWLMRIPLLIHEQNAIAGLTNRLLTPFAISIMTAFPEVFKKSKKLIETGNPIREDIKNIPDPKKRYTNREPTLLKVLVLGGSLGAEKLNKIMPVMIHDFNSDYILWKKYILKIKHQC</sequence>
<accession>A0A382Q9M1</accession>
<dbReference type="GO" id="GO:0050511">
    <property type="term" value="F:undecaprenyldiphospho-muramoylpentapeptide beta-N-acetylglucosaminyltransferase activity"/>
    <property type="evidence" value="ECO:0007669"/>
    <property type="project" value="TreeGrafter"/>
</dbReference>
<evidence type="ECO:0000256" key="2">
    <source>
        <dbReference type="ARBA" id="ARBA00022679"/>
    </source>
</evidence>
<evidence type="ECO:0000313" key="5">
    <source>
        <dbReference type="EMBL" id="SVC82269.1"/>
    </source>
</evidence>
<feature type="transmembrane region" description="Helical" evidence="3">
    <location>
        <begin position="88"/>
        <end position="107"/>
    </location>
</feature>
<feature type="non-terminal residue" evidence="5">
    <location>
        <position position="220"/>
    </location>
</feature>
<dbReference type="InterPro" id="IPR004276">
    <property type="entry name" value="GlycoTrans_28_N"/>
</dbReference>